<proteinExistence type="predicted"/>
<comment type="cofactor">
    <cofactor evidence="1">
        <name>FAD</name>
        <dbReference type="ChEBI" id="CHEBI:57692"/>
    </cofactor>
</comment>
<dbReference type="SUPFAM" id="SSF51905">
    <property type="entry name" value="FAD/NAD(P)-binding domain"/>
    <property type="match status" value="1"/>
</dbReference>
<organism evidence="5 6">
    <name type="scientific">Corynebacterium urogenitale</name>
    <dbReference type="NCBI Taxonomy" id="2487892"/>
    <lineage>
        <taxon>Bacteria</taxon>
        <taxon>Bacillati</taxon>
        <taxon>Actinomycetota</taxon>
        <taxon>Actinomycetes</taxon>
        <taxon>Mycobacteriales</taxon>
        <taxon>Corynebacteriaceae</taxon>
        <taxon>Corynebacterium</taxon>
    </lineage>
</organism>
<evidence type="ECO:0000313" key="6">
    <source>
        <dbReference type="Proteomes" id="UP000326711"/>
    </source>
</evidence>
<accession>A0A5J6ZAL6</accession>
<dbReference type="KEGG" id="cuo:CUROG_06890"/>
<name>A0A5J6ZAL6_9CORY</name>
<dbReference type="InterPro" id="IPR036188">
    <property type="entry name" value="FAD/NAD-bd_sf"/>
</dbReference>
<dbReference type="EMBL" id="CP045032">
    <property type="protein sequence ID" value="QFQ02733.1"/>
    <property type="molecule type" value="Genomic_DNA"/>
</dbReference>
<dbReference type="GO" id="GO:0016491">
    <property type="term" value="F:oxidoreductase activity"/>
    <property type="evidence" value="ECO:0007669"/>
    <property type="project" value="UniProtKB-KW"/>
</dbReference>
<dbReference type="InterPro" id="IPR002937">
    <property type="entry name" value="Amino_oxidase"/>
</dbReference>
<feature type="domain" description="Amine oxidase" evidence="4">
    <location>
        <begin position="11"/>
        <end position="436"/>
    </location>
</feature>
<dbReference type="PRINTS" id="PR00757">
    <property type="entry name" value="AMINEOXDASEF"/>
</dbReference>
<dbReference type="Proteomes" id="UP000326711">
    <property type="component" value="Chromosome"/>
</dbReference>
<reference evidence="6" key="1">
    <citation type="submission" date="2019-10" db="EMBL/GenBank/DDBJ databases">
        <title>Complete genome sequence of Corynebacterium urogenitalis DSM 108747, isolated from the genital tract of a cow.</title>
        <authorList>
            <person name="Ruckert C."/>
            <person name="Ballas P."/>
            <person name="Wagener K."/>
            <person name="Drillich M."/>
            <person name="Kaempfer P."/>
            <person name="Busse H.-J."/>
            <person name="Ehling-Schulz M."/>
        </authorList>
    </citation>
    <scope>NUCLEOTIDE SEQUENCE [LARGE SCALE GENOMIC DNA]</scope>
    <source>
        <strain evidence="6">LMM 1652</strain>
    </source>
</reference>
<evidence type="ECO:0000256" key="1">
    <source>
        <dbReference type="ARBA" id="ARBA00001974"/>
    </source>
</evidence>
<keyword evidence="2" id="KW-0560">Oxidoreductase</keyword>
<dbReference type="OrthoDB" id="9767561at2"/>
<gene>
    <name evidence="5" type="ORF">CUROG_06890</name>
</gene>
<dbReference type="RefSeq" id="WP_151903061.1">
    <property type="nucleotide sequence ID" value="NZ_CP045032.1"/>
</dbReference>
<evidence type="ECO:0000259" key="4">
    <source>
        <dbReference type="Pfam" id="PF01593"/>
    </source>
</evidence>
<evidence type="ECO:0000256" key="2">
    <source>
        <dbReference type="ARBA" id="ARBA00023002"/>
    </source>
</evidence>
<keyword evidence="6" id="KW-1185">Reference proteome</keyword>
<dbReference type="AlphaFoldDB" id="A0A5J6ZAL6"/>
<sequence>MSDVAIVGGGLAGLAAARTLRNAGIRCTLFEASDKLGGRVNSERFDDITVDYGFQLLNSWYPAVKEILSPGEYSALNIRSFEAGIQTVTAEGRAFLGDPVRSPRLLGKLLTKEARSAISIRDMLALRRWIGTEMNHRSSLELRNISDSRRNRDMSVAQSLDKSGVTRQTRAAAANPLLRAFLLDTDGETSAIFAKWVFVTLLRGSPAIPAQGMGDFSSLLSRISGVNFEMNAEVTRVHIEESTDLEEGHVDLELGEHGRTERFRYVILAVPQGVEAQLLNRSASACRGLETFWFLSDEPVCERPLITVDGSGRTPLASVAEVTSVAPNYAPKRHLVQGTVAFGGTPKALQERDLPAESEIRRFMGELLGVDANGWELVTRHRISDAHPVLSPRRATRAANEDVLIQGRLAVAGVQHATPTIDGALRSGQRAANRIIEFVGD</sequence>
<evidence type="ECO:0000313" key="5">
    <source>
        <dbReference type="EMBL" id="QFQ02733.1"/>
    </source>
</evidence>
<dbReference type="InterPro" id="IPR001613">
    <property type="entry name" value="Flavin_amine_oxidase"/>
</dbReference>
<dbReference type="Gene3D" id="3.50.50.60">
    <property type="entry name" value="FAD/NAD(P)-binding domain"/>
    <property type="match status" value="1"/>
</dbReference>
<feature type="binding site" evidence="3">
    <location>
        <begin position="31"/>
        <end position="32"/>
    </location>
    <ligand>
        <name>FAD</name>
        <dbReference type="ChEBI" id="CHEBI:57692"/>
    </ligand>
</feature>
<protein>
    <submittedName>
        <fullName evidence="5">Protoporphyrinogen oxidase</fullName>
    </submittedName>
</protein>
<evidence type="ECO:0000256" key="3">
    <source>
        <dbReference type="PIRSR" id="PIRSR601613-1"/>
    </source>
</evidence>
<dbReference type="Pfam" id="PF01593">
    <property type="entry name" value="Amino_oxidase"/>
    <property type="match status" value="1"/>
</dbReference>
<dbReference type="PANTHER" id="PTHR42841">
    <property type="entry name" value="AMINE OXIDASE"/>
    <property type="match status" value="1"/>
</dbReference>